<feature type="compositionally biased region" description="Polar residues" evidence="1">
    <location>
        <begin position="7"/>
        <end position="22"/>
    </location>
</feature>
<dbReference type="EMBL" id="JAHRIP010039840">
    <property type="protein sequence ID" value="MEQ2296339.1"/>
    <property type="molecule type" value="Genomic_DNA"/>
</dbReference>
<sequence>MDHLKRTLSTLPHNNISNRTSELPQSESSTCLLRSSQCAAPLLSHLSWQINLHFLFVLRFQLCPFPLAHCKINPFLNFISVLIAYCMWVKTIHKTMTEHSGQPDPAEVVRRTLSEQSHLIQAHDSTLWSLAEQLGQTNLQIEQLASMLQHTLSSVPIPAAEGATAPPVTQQLPHSRDITSPNPEKYSGPKGWVRQ</sequence>
<proteinExistence type="predicted"/>
<accession>A0ABV0YR52</accession>
<reference evidence="2 3" key="1">
    <citation type="submission" date="2021-06" db="EMBL/GenBank/DDBJ databases">
        <authorList>
            <person name="Palmer J.M."/>
        </authorList>
    </citation>
    <scope>NUCLEOTIDE SEQUENCE [LARGE SCALE GENOMIC DNA]</scope>
    <source>
        <strain evidence="2 3">AS_MEX2019</strain>
        <tissue evidence="2">Muscle</tissue>
    </source>
</reference>
<gene>
    <name evidence="2" type="ORF">AMECASPLE_023799</name>
</gene>
<evidence type="ECO:0000313" key="2">
    <source>
        <dbReference type="EMBL" id="MEQ2296339.1"/>
    </source>
</evidence>
<organism evidence="2 3">
    <name type="scientific">Ameca splendens</name>
    <dbReference type="NCBI Taxonomy" id="208324"/>
    <lineage>
        <taxon>Eukaryota</taxon>
        <taxon>Metazoa</taxon>
        <taxon>Chordata</taxon>
        <taxon>Craniata</taxon>
        <taxon>Vertebrata</taxon>
        <taxon>Euteleostomi</taxon>
        <taxon>Actinopterygii</taxon>
        <taxon>Neopterygii</taxon>
        <taxon>Teleostei</taxon>
        <taxon>Neoteleostei</taxon>
        <taxon>Acanthomorphata</taxon>
        <taxon>Ovalentaria</taxon>
        <taxon>Atherinomorphae</taxon>
        <taxon>Cyprinodontiformes</taxon>
        <taxon>Goodeidae</taxon>
        <taxon>Ameca</taxon>
    </lineage>
</organism>
<comment type="caution">
    <text evidence="2">The sequence shown here is derived from an EMBL/GenBank/DDBJ whole genome shotgun (WGS) entry which is preliminary data.</text>
</comment>
<feature type="compositionally biased region" description="Polar residues" evidence="1">
    <location>
        <begin position="167"/>
        <end position="182"/>
    </location>
</feature>
<dbReference type="Proteomes" id="UP001469553">
    <property type="component" value="Unassembled WGS sequence"/>
</dbReference>
<feature type="region of interest" description="Disordered" evidence="1">
    <location>
        <begin position="1"/>
        <end position="22"/>
    </location>
</feature>
<name>A0ABV0YR52_9TELE</name>
<feature type="region of interest" description="Disordered" evidence="1">
    <location>
        <begin position="159"/>
        <end position="195"/>
    </location>
</feature>
<keyword evidence="3" id="KW-1185">Reference proteome</keyword>
<evidence type="ECO:0000313" key="3">
    <source>
        <dbReference type="Proteomes" id="UP001469553"/>
    </source>
</evidence>
<protein>
    <submittedName>
        <fullName evidence="2">Uncharacterized protein</fullName>
    </submittedName>
</protein>
<evidence type="ECO:0000256" key="1">
    <source>
        <dbReference type="SAM" id="MobiDB-lite"/>
    </source>
</evidence>